<accession>A0A0N4VCL3</accession>
<dbReference type="InterPro" id="IPR019402">
    <property type="entry name" value="CWH43_N"/>
</dbReference>
<evidence type="ECO:0000256" key="3">
    <source>
        <dbReference type="ARBA" id="ARBA00022692"/>
    </source>
</evidence>
<keyword evidence="4 6" id="KW-1133">Transmembrane helix</keyword>
<evidence type="ECO:0000256" key="5">
    <source>
        <dbReference type="ARBA" id="ARBA00023136"/>
    </source>
</evidence>
<reference evidence="8 9" key="2">
    <citation type="submission" date="2018-10" db="EMBL/GenBank/DDBJ databases">
        <authorList>
            <consortium name="Pathogen Informatics"/>
        </authorList>
    </citation>
    <scope>NUCLEOTIDE SEQUENCE [LARGE SCALE GENOMIC DNA]</scope>
</reference>
<dbReference type="Pfam" id="PF10277">
    <property type="entry name" value="Frag1"/>
    <property type="match status" value="1"/>
</dbReference>
<dbReference type="STRING" id="51028.A0A0N4VCL3"/>
<feature type="transmembrane region" description="Helical" evidence="6">
    <location>
        <begin position="21"/>
        <end position="45"/>
    </location>
</feature>
<evidence type="ECO:0000256" key="6">
    <source>
        <dbReference type="SAM" id="Phobius"/>
    </source>
</evidence>
<proteinExistence type="inferred from homology"/>
<feature type="transmembrane region" description="Helical" evidence="6">
    <location>
        <begin position="68"/>
        <end position="86"/>
    </location>
</feature>
<protein>
    <submittedName>
        <fullName evidence="10">DNA damage-regulated autophagy modulator protein 1</fullName>
    </submittedName>
</protein>
<evidence type="ECO:0000256" key="4">
    <source>
        <dbReference type="ARBA" id="ARBA00022989"/>
    </source>
</evidence>
<gene>
    <name evidence="8" type="ORF">EVEC_LOCUS7796</name>
</gene>
<keyword evidence="5 6" id="KW-0472">Membrane</keyword>
<name>A0A0N4VCL3_ENTVE</name>
<keyword evidence="3 6" id="KW-0812">Transmembrane</keyword>
<feature type="transmembrane region" description="Helical" evidence="6">
    <location>
        <begin position="107"/>
        <end position="126"/>
    </location>
</feature>
<evidence type="ECO:0000313" key="8">
    <source>
        <dbReference type="EMBL" id="VDD93045.1"/>
    </source>
</evidence>
<comment type="subcellular location">
    <subcellularLocation>
        <location evidence="1">Endomembrane system</location>
        <topology evidence="1">Multi-pass membrane protein</topology>
    </subcellularLocation>
</comment>
<evidence type="ECO:0000256" key="2">
    <source>
        <dbReference type="ARBA" id="ARBA00006565"/>
    </source>
</evidence>
<dbReference type="WBParaSite" id="EVEC_0000831201-mRNA-1">
    <property type="protein sequence ID" value="EVEC_0000831201-mRNA-1"/>
    <property type="gene ID" value="EVEC_0000831201"/>
</dbReference>
<feature type="transmembrane region" description="Helical" evidence="6">
    <location>
        <begin position="176"/>
        <end position="196"/>
    </location>
</feature>
<evidence type="ECO:0000313" key="9">
    <source>
        <dbReference type="Proteomes" id="UP000274131"/>
    </source>
</evidence>
<organism evidence="10">
    <name type="scientific">Enterobius vermicularis</name>
    <name type="common">Human pinworm</name>
    <dbReference type="NCBI Taxonomy" id="51028"/>
    <lineage>
        <taxon>Eukaryota</taxon>
        <taxon>Metazoa</taxon>
        <taxon>Ecdysozoa</taxon>
        <taxon>Nematoda</taxon>
        <taxon>Chromadorea</taxon>
        <taxon>Rhabditida</taxon>
        <taxon>Spirurina</taxon>
        <taxon>Oxyuridomorpha</taxon>
        <taxon>Oxyuroidea</taxon>
        <taxon>Oxyuridae</taxon>
        <taxon>Enterobius</taxon>
    </lineage>
</organism>
<feature type="domain" description="CWH43-like N-terminal" evidence="7">
    <location>
        <begin position="23"/>
        <end position="250"/>
    </location>
</feature>
<sequence length="281" mass="31548">MDTLFLFAPLQYMLQLGILRAGHVPIVFAIVFTINLGVTYIVSVWRGDVDPVFPYISASADNRPESCVFGMLLNLCSGLSVLIIYMRYSLIVELNRGSDLLLQNANILGLIAGVLGAVGMFGVANFQETSVVMIHLVFAFICFGSGCVYMLLQSFITLHMYPLYSNRRIGYIRSSIALISVLLFITSVTFGVLASAEFHKVYPDLPTPRPWSRRIYEPGYNLHCFSAIAEWLLSISNTVFFVSFSRDFEKIVVEFRVSPLVNHLDQSPLWQSTNDLTEHGY</sequence>
<dbReference type="PANTHER" id="PTHR21324">
    <property type="entry name" value="FASTING-INDUCIBLE INTEGRAL MEMBRANE PROTEIN TM6P1-RELATED"/>
    <property type="match status" value="1"/>
</dbReference>
<dbReference type="OrthoDB" id="191706at2759"/>
<keyword evidence="9" id="KW-1185">Reference proteome</keyword>
<dbReference type="PANTHER" id="PTHR21324:SF2">
    <property type="entry name" value="EG:22E5.9 PROTEIN"/>
    <property type="match status" value="1"/>
</dbReference>
<dbReference type="EMBL" id="UXUI01009092">
    <property type="protein sequence ID" value="VDD93045.1"/>
    <property type="molecule type" value="Genomic_DNA"/>
</dbReference>
<dbReference type="AlphaFoldDB" id="A0A0N4VCL3"/>
<dbReference type="GO" id="GO:0012505">
    <property type="term" value="C:endomembrane system"/>
    <property type="evidence" value="ECO:0007669"/>
    <property type="project" value="UniProtKB-SubCell"/>
</dbReference>
<evidence type="ECO:0000256" key="1">
    <source>
        <dbReference type="ARBA" id="ARBA00004127"/>
    </source>
</evidence>
<evidence type="ECO:0000259" key="7">
    <source>
        <dbReference type="Pfam" id="PF10277"/>
    </source>
</evidence>
<feature type="transmembrane region" description="Helical" evidence="6">
    <location>
        <begin position="132"/>
        <end position="156"/>
    </location>
</feature>
<reference evidence="10" key="1">
    <citation type="submission" date="2017-02" db="UniProtKB">
        <authorList>
            <consortium name="WormBaseParasite"/>
        </authorList>
    </citation>
    <scope>IDENTIFICATION</scope>
</reference>
<evidence type="ECO:0000313" key="10">
    <source>
        <dbReference type="WBParaSite" id="EVEC_0000831201-mRNA-1"/>
    </source>
</evidence>
<comment type="similarity">
    <text evidence="2">Belongs to the DRAM/TMEM150 family.</text>
</comment>
<dbReference type="InterPro" id="IPR050911">
    <property type="entry name" value="DRAM/TMEM150_Autophagy_Mod"/>
</dbReference>
<dbReference type="Proteomes" id="UP000274131">
    <property type="component" value="Unassembled WGS sequence"/>
</dbReference>